<evidence type="ECO:0000313" key="1">
    <source>
        <dbReference type="EMBL" id="GAA2354771.1"/>
    </source>
</evidence>
<reference evidence="1 2" key="1">
    <citation type="journal article" date="2019" name="Int. J. Syst. Evol. Microbiol.">
        <title>The Global Catalogue of Microorganisms (GCM) 10K type strain sequencing project: providing services to taxonomists for standard genome sequencing and annotation.</title>
        <authorList>
            <consortium name="The Broad Institute Genomics Platform"/>
            <consortium name="The Broad Institute Genome Sequencing Center for Infectious Disease"/>
            <person name="Wu L."/>
            <person name="Ma J."/>
        </authorList>
    </citation>
    <scope>NUCLEOTIDE SEQUENCE [LARGE SCALE GENOMIC DNA]</scope>
    <source>
        <strain evidence="1 2">JCM 16221</strain>
    </source>
</reference>
<protein>
    <submittedName>
        <fullName evidence="1">Sucrase ferredoxin</fullName>
    </submittedName>
</protein>
<dbReference type="InterPro" id="IPR036249">
    <property type="entry name" value="Thioredoxin-like_sf"/>
</dbReference>
<sequence length="300" mass="32528">MRSTTADTTCAALSQALTEPLPGTAAVASAWLCLEQRGPWGHNALLESHLDPGIGAELDRRASAHGVRVQLIRHPGPHPDTSGPRQVLIGHAEPGGWLREKTIDDPAELLDLDFQRIAAGRHDGWGEQASPVLLVCTNGRRDRCCALLGRELIAEISEHHRDAIWETSHTGGHRFAPAAVLLPSGYTYGRLTTHQVDSALAAAAAGKVSLDGLRGRSAWSRSGQAAELAVRHELGESLQDALEVDETEETAESTVVRVRHRDGRDWRVAVRPRELDPPRPNSCGKEAVRPVSLEARIIRP</sequence>
<dbReference type="EMBL" id="BAAARA010000013">
    <property type="protein sequence ID" value="GAA2354771.1"/>
    <property type="molecule type" value="Genomic_DNA"/>
</dbReference>
<dbReference type="PIRSF" id="PIRSF035042">
    <property type="entry name" value="UCP035042_thirdx"/>
    <property type="match status" value="1"/>
</dbReference>
<gene>
    <name evidence="1" type="ORF">GCM10009854_36010</name>
</gene>
<dbReference type="PANTHER" id="PTHR31902">
    <property type="entry name" value="ACTIN PATCHES DISTAL PROTEIN 1"/>
    <property type="match status" value="1"/>
</dbReference>
<dbReference type="Proteomes" id="UP001501218">
    <property type="component" value="Unassembled WGS sequence"/>
</dbReference>
<comment type="caution">
    <text evidence="1">The sequence shown here is derived from an EMBL/GenBank/DDBJ whole genome shotgun (WGS) entry which is preliminary data.</text>
</comment>
<evidence type="ECO:0000313" key="2">
    <source>
        <dbReference type="Proteomes" id="UP001501218"/>
    </source>
</evidence>
<dbReference type="InterPro" id="IPR010350">
    <property type="entry name" value="Aim32/Apd1-like_bac"/>
</dbReference>
<dbReference type="Gene3D" id="3.40.30.10">
    <property type="entry name" value="Glutaredoxin"/>
    <property type="match status" value="1"/>
</dbReference>
<dbReference type="CDD" id="cd03062">
    <property type="entry name" value="TRX_Fd_Sucrase"/>
    <property type="match status" value="1"/>
</dbReference>
<dbReference type="InterPro" id="IPR009737">
    <property type="entry name" value="Aim32/Apd1-like"/>
</dbReference>
<keyword evidence="2" id="KW-1185">Reference proteome</keyword>
<name>A0ABN3GLA4_9PSEU</name>
<dbReference type="SUPFAM" id="SSF52833">
    <property type="entry name" value="Thioredoxin-like"/>
    <property type="match status" value="1"/>
</dbReference>
<proteinExistence type="predicted"/>
<dbReference type="RefSeq" id="WP_344133829.1">
    <property type="nucleotide sequence ID" value="NZ_BAAARA010000013.1"/>
</dbReference>
<dbReference type="PANTHER" id="PTHR31902:SF22">
    <property type="entry name" value="SLL1203 PROTEIN"/>
    <property type="match status" value="1"/>
</dbReference>
<organism evidence="1 2">
    <name type="scientific">Saccharopolyspora halophila</name>
    <dbReference type="NCBI Taxonomy" id="405551"/>
    <lineage>
        <taxon>Bacteria</taxon>
        <taxon>Bacillati</taxon>
        <taxon>Actinomycetota</taxon>
        <taxon>Actinomycetes</taxon>
        <taxon>Pseudonocardiales</taxon>
        <taxon>Pseudonocardiaceae</taxon>
        <taxon>Saccharopolyspora</taxon>
    </lineage>
</organism>
<dbReference type="Pfam" id="PF06999">
    <property type="entry name" value="Suc_Fer-like"/>
    <property type="match status" value="1"/>
</dbReference>
<accession>A0ABN3GLA4</accession>